<dbReference type="GeneID" id="110281343"/>
<dbReference type="PANTHER" id="PTHR13233">
    <property type="entry name" value="MICROSPHERULE PROTEIN 1"/>
    <property type="match status" value="1"/>
</dbReference>
<gene>
    <name evidence="3" type="primary">LOC110281343</name>
</gene>
<organism evidence="2 3">
    <name type="scientific">Arachis duranensis</name>
    <name type="common">Wild peanut</name>
    <dbReference type="NCBI Taxonomy" id="130453"/>
    <lineage>
        <taxon>Eukaryota</taxon>
        <taxon>Viridiplantae</taxon>
        <taxon>Streptophyta</taxon>
        <taxon>Embryophyta</taxon>
        <taxon>Tracheophyta</taxon>
        <taxon>Spermatophyta</taxon>
        <taxon>Magnoliopsida</taxon>
        <taxon>eudicotyledons</taxon>
        <taxon>Gunneridae</taxon>
        <taxon>Pentapetalae</taxon>
        <taxon>rosids</taxon>
        <taxon>fabids</taxon>
        <taxon>Fabales</taxon>
        <taxon>Fabaceae</taxon>
        <taxon>Papilionoideae</taxon>
        <taxon>50 kb inversion clade</taxon>
        <taxon>dalbergioids sensu lato</taxon>
        <taxon>Dalbergieae</taxon>
        <taxon>Pterocarpus clade</taxon>
        <taxon>Arachis</taxon>
    </lineage>
</organism>
<evidence type="ECO:0000313" key="2">
    <source>
        <dbReference type="Proteomes" id="UP000515211"/>
    </source>
</evidence>
<feature type="domain" description="FHA" evidence="1">
    <location>
        <begin position="74"/>
        <end position="115"/>
    </location>
</feature>
<evidence type="ECO:0000259" key="1">
    <source>
        <dbReference type="Pfam" id="PF00498"/>
    </source>
</evidence>
<reference evidence="2" key="1">
    <citation type="journal article" date="2016" name="Nat. Genet.">
        <title>The genome sequences of Arachis duranensis and Arachis ipaensis, the diploid ancestors of cultivated peanut.</title>
        <authorList>
            <person name="Bertioli D.J."/>
            <person name="Cannon S.B."/>
            <person name="Froenicke L."/>
            <person name="Huang G."/>
            <person name="Farmer A.D."/>
            <person name="Cannon E.K."/>
            <person name="Liu X."/>
            <person name="Gao D."/>
            <person name="Clevenger J."/>
            <person name="Dash S."/>
            <person name="Ren L."/>
            <person name="Moretzsohn M.C."/>
            <person name="Shirasawa K."/>
            <person name="Huang W."/>
            <person name="Vidigal B."/>
            <person name="Abernathy B."/>
            <person name="Chu Y."/>
            <person name="Niederhuth C.E."/>
            <person name="Umale P."/>
            <person name="Araujo A.C."/>
            <person name="Kozik A."/>
            <person name="Kim K.D."/>
            <person name="Burow M.D."/>
            <person name="Varshney R.K."/>
            <person name="Wang X."/>
            <person name="Zhang X."/>
            <person name="Barkley N."/>
            <person name="Guimaraes P.M."/>
            <person name="Isobe S."/>
            <person name="Guo B."/>
            <person name="Liao B."/>
            <person name="Stalker H.T."/>
            <person name="Schmitz R.J."/>
            <person name="Scheffler B.E."/>
            <person name="Leal-Bertioli S.C."/>
            <person name="Xun X."/>
            <person name="Jackson S.A."/>
            <person name="Michelmore R."/>
            <person name="Ozias-Akins P."/>
        </authorList>
    </citation>
    <scope>NUCLEOTIDE SEQUENCE [LARGE SCALE GENOMIC DNA]</scope>
    <source>
        <strain evidence="2">cv. V14167</strain>
    </source>
</reference>
<dbReference type="AlphaFoldDB" id="A0A9C6TZ96"/>
<protein>
    <submittedName>
        <fullName evidence="3">Uncharacterized protein LOC110281343 isoform X1</fullName>
    </submittedName>
</protein>
<accession>A0A9C6TZ96</accession>
<dbReference type="PANTHER" id="PTHR13233:SF0">
    <property type="entry name" value="MICROSPHERULE PROTEIN 1"/>
    <property type="match status" value="1"/>
</dbReference>
<dbReference type="InterPro" id="IPR000253">
    <property type="entry name" value="FHA_dom"/>
</dbReference>
<dbReference type="Proteomes" id="UP000515211">
    <property type="component" value="Chromosome 5"/>
</dbReference>
<dbReference type="Pfam" id="PF00498">
    <property type="entry name" value="FHA"/>
    <property type="match status" value="1"/>
</dbReference>
<dbReference type="GO" id="GO:0071339">
    <property type="term" value="C:MLL1 complex"/>
    <property type="evidence" value="ECO:0007669"/>
    <property type="project" value="InterPro"/>
</dbReference>
<dbReference type="RefSeq" id="XP_052118328.1">
    <property type="nucleotide sequence ID" value="XM_052262368.1"/>
</dbReference>
<dbReference type="InterPro" id="IPR037912">
    <property type="entry name" value="MCRS1"/>
</dbReference>
<proteinExistence type="predicted"/>
<reference evidence="3" key="2">
    <citation type="submission" date="2025-08" db="UniProtKB">
        <authorList>
            <consortium name="RefSeq"/>
        </authorList>
    </citation>
    <scope>IDENTIFICATION</scope>
    <source>
        <tissue evidence="3">Whole plant</tissue>
    </source>
</reference>
<name>A0A9C6TZ96_ARADU</name>
<dbReference type="GO" id="GO:0002151">
    <property type="term" value="F:G-quadruplex RNA binding"/>
    <property type="evidence" value="ECO:0007669"/>
    <property type="project" value="InterPro"/>
</dbReference>
<dbReference type="GO" id="GO:0045944">
    <property type="term" value="P:positive regulation of transcription by RNA polymerase II"/>
    <property type="evidence" value="ECO:0007669"/>
    <property type="project" value="TreeGrafter"/>
</dbReference>
<evidence type="ECO:0000313" key="3">
    <source>
        <dbReference type="RefSeq" id="XP_052118328.1"/>
    </source>
</evidence>
<dbReference type="GO" id="GO:0044545">
    <property type="term" value="C:NSL complex"/>
    <property type="evidence" value="ECO:0007669"/>
    <property type="project" value="TreeGrafter"/>
</dbReference>
<dbReference type="GO" id="GO:0031011">
    <property type="term" value="C:Ino80 complex"/>
    <property type="evidence" value="ECO:0007669"/>
    <property type="project" value="InterPro"/>
</dbReference>
<dbReference type="KEGG" id="adu:110281343"/>
<sequence length="178" mass="19646">MCVCISKLVMINPEKSMEEFRAASQKLGDGVGVKSLIQSMGLGMIADQLGDLKLEELLSTPPPGTDEIVAISKAIIKLDNDGSFYIKNFGKTTILVNNKEVQTGQSQRLHSNCLIEDEDAIEVTPGLEIGKTLQLMCARRRLVNLWESFLLKLISPRIPQNNKCDPSVHGVLYLLVCF</sequence>
<keyword evidence="2" id="KW-1185">Reference proteome</keyword>